<evidence type="ECO:0000313" key="4">
    <source>
        <dbReference type="Proteomes" id="UP000198575"/>
    </source>
</evidence>
<evidence type="ECO:0000256" key="1">
    <source>
        <dbReference type="SAM" id="MobiDB-lite"/>
    </source>
</evidence>
<organism evidence="3 4">
    <name type="scientific">Dokdonella immobilis</name>
    <dbReference type="NCBI Taxonomy" id="578942"/>
    <lineage>
        <taxon>Bacteria</taxon>
        <taxon>Pseudomonadati</taxon>
        <taxon>Pseudomonadota</taxon>
        <taxon>Gammaproteobacteria</taxon>
        <taxon>Lysobacterales</taxon>
        <taxon>Rhodanobacteraceae</taxon>
        <taxon>Dokdonella</taxon>
    </lineage>
</organism>
<feature type="chain" id="PRO_5011487685" evidence="2">
    <location>
        <begin position="21"/>
        <end position="150"/>
    </location>
</feature>
<evidence type="ECO:0000313" key="3">
    <source>
        <dbReference type="EMBL" id="SFN25637.1"/>
    </source>
</evidence>
<proteinExistence type="predicted"/>
<keyword evidence="2" id="KW-0732">Signal</keyword>
<protein>
    <submittedName>
        <fullName evidence="3">Uncharacterized protein</fullName>
    </submittedName>
</protein>
<sequence>MNPTRLIFLIPLLLAMAACSKNQPSGIPETPPAAAPAPAAPAPAPKPEANPVATAVAPLDSAPPPLDNPIPEFDKTGFPDCDDYVELYRQCLNSRLGSDERRAKASELKASVRAILGNIARGVDPARVAKQCKKSRALAAKKLEALGCAL</sequence>
<accession>A0A1I4XIB9</accession>
<name>A0A1I4XIB9_9GAMM</name>
<dbReference type="STRING" id="578942.SAMN05216289_11042"/>
<dbReference type="RefSeq" id="WP_139224920.1">
    <property type="nucleotide sequence ID" value="NZ_FOVF01000010.1"/>
</dbReference>
<evidence type="ECO:0000256" key="2">
    <source>
        <dbReference type="SAM" id="SignalP"/>
    </source>
</evidence>
<dbReference type="PROSITE" id="PS51257">
    <property type="entry name" value="PROKAR_LIPOPROTEIN"/>
    <property type="match status" value="1"/>
</dbReference>
<gene>
    <name evidence="3" type="ORF">SAMN05216289_11042</name>
</gene>
<feature type="compositionally biased region" description="Pro residues" evidence="1">
    <location>
        <begin position="29"/>
        <end position="48"/>
    </location>
</feature>
<feature type="signal peptide" evidence="2">
    <location>
        <begin position="1"/>
        <end position="20"/>
    </location>
</feature>
<dbReference type="Proteomes" id="UP000198575">
    <property type="component" value="Unassembled WGS sequence"/>
</dbReference>
<dbReference type="AlphaFoldDB" id="A0A1I4XIB9"/>
<keyword evidence="4" id="KW-1185">Reference proteome</keyword>
<dbReference type="EMBL" id="FOVF01000010">
    <property type="protein sequence ID" value="SFN25637.1"/>
    <property type="molecule type" value="Genomic_DNA"/>
</dbReference>
<feature type="region of interest" description="Disordered" evidence="1">
    <location>
        <begin position="22"/>
        <end position="73"/>
    </location>
</feature>
<reference evidence="3 4" key="1">
    <citation type="submission" date="2016-10" db="EMBL/GenBank/DDBJ databases">
        <authorList>
            <person name="de Groot N.N."/>
        </authorList>
    </citation>
    <scope>NUCLEOTIDE SEQUENCE [LARGE SCALE GENOMIC DNA]</scope>
    <source>
        <strain evidence="3 4">CGMCC 1.7659</strain>
    </source>
</reference>